<comment type="caution">
    <text evidence="1">The sequence shown here is derived from an EMBL/GenBank/DDBJ whole genome shotgun (WGS) entry which is preliminary data.</text>
</comment>
<evidence type="ECO:0008006" key="3">
    <source>
        <dbReference type="Google" id="ProtNLM"/>
    </source>
</evidence>
<dbReference type="Pfam" id="PF07277">
    <property type="entry name" value="SapC"/>
    <property type="match status" value="1"/>
</dbReference>
<dbReference type="EMBL" id="JACHOB010000006">
    <property type="protein sequence ID" value="MBB4660026.1"/>
    <property type="molecule type" value="Genomic_DNA"/>
</dbReference>
<reference evidence="1 2" key="1">
    <citation type="submission" date="2020-08" db="EMBL/GenBank/DDBJ databases">
        <title>Genomic Encyclopedia of Type Strains, Phase IV (KMG-IV): sequencing the most valuable type-strain genomes for metagenomic binning, comparative biology and taxonomic classification.</title>
        <authorList>
            <person name="Goeker M."/>
        </authorList>
    </citation>
    <scope>NUCLEOTIDE SEQUENCE [LARGE SCALE GENOMIC DNA]</scope>
    <source>
        <strain evidence="1 2">DSM 102850</strain>
    </source>
</reference>
<dbReference type="AlphaFoldDB" id="A0A840I4Z0"/>
<evidence type="ECO:0000313" key="2">
    <source>
        <dbReference type="Proteomes" id="UP000563524"/>
    </source>
</evidence>
<name>A0A840I4Z0_9PROT</name>
<dbReference type="Proteomes" id="UP000563524">
    <property type="component" value="Unassembled WGS sequence"/>
</dbReference>
<accession>A0A840I4Z0</accession>
<proteinExistence type="predicted"/>
<gene>
    <name evidence="1" type="ORF">GGQ59_002570</name>
</gene>
<organism evidence="1 2">
    <name type="scientific">Parvularcula dongshanensis</name>
    <dbReference type="NCBI Taxonomy" id="1173995"/>
    <lineage>
        <taxon>Bacteria</taxon>
        <taxon>Pseudomonadati</taxon>
        <taxon>Pseudomonadota</taxon>
        <taxon>Alphaproteobacteria</taxon>
        <taxon>Parvularculales</taxon>
        <taxon>Parvularculaceae</taxon>
        <taxon>Parvularcula</taxon>
    </lineage>
</organism>
<dbReference type="InterPro" id="IPR010836">
    <property type="entry name" value="SapC"/>
</dbReference>
<protein>
    <recommendedName>
        <fullName evidence="3">Peptidase</fullName>
    </recommendedName>
</protein>
<sequence length="269" mass="30259">MSQTPPAAAPTLQGQMFLFRKPELLTREKHAGLGISRPERPFGFAEAVRAVPLTVSEVATAMKHYPIIFADVKNPLPLAVVGLIDDDNLFVENTGDWDERAYVPGYLRRYPFALAADRGSDLSNPRMAIIVDEAYEGIQQGGTLPFFGDAGPSAEMQQAIDYCQQYERDRAITQQFATHLANYDLLADQVAQFTPEGGEAKPFARYIGVEEKRLQDLADDKYLELRKSNILPILYAQLMSMGNWRTLMDRRARRYNLTGDEILQPRKTA</sequence>
<keyword evidence="2" id="KW-1185">Reference proteome</keyword>
<evidence type="ECO:0000313" key="1">
    <source>
        <dbReference type="EMBL" id="MBB4660026.1"/>
    </source>
</evidence>
<dbReference type="RefSeq" id="WP_183819221.1">
    <property type="nucleotide sequence ID" value="NZ_JACHOB010000006.1"/>
</dbReference>